<accession>A0A2H3AJ32</accession>
<gene>
    <name evidence="1" type="ORF">ARMSODRAFT_1027829</name>
</gene>
<evidence type="ECO:0000313" key="1">
    <source>
        <dbReference type="EMBL" id="PBK58925.1"/>
    </source>
</evidence>
<protein>
    <submittedName>
        <fullName evidence="1">Uncharacterized protein</fullName>
    </submittedName>
</protein>
<dbReference type="STRING" id="1076256.A0A2H3AJ32"/>
<dbReference type="AlphaFoldDB" id="A0A2H3AJ32"/>
<name>A0A2H3AJ32_9AGAR</name>
<dbReference type="Proteomes" id="UP000218334">
    <property type="component" value="Unassembled WGS sequence"/>
</dbReference>
<sequence>MLVRQETDDDWHESPYINSGYVQGLADVSEEGGDQQGELIIRDHTGEPHTFKILASHEYPIPDGSYVLLGAVTQCDLELDFEYVDMIHWVAGQQQDDKFKKWSVFSMADAEEGRRLRDLRIAKPRVRTFLC</sequence>
<reference evidence="2" key="1">
    <citation type="journal article" date="2017" name="Nat. Ecol. Evol.">
        <title>Genome expansion and lineage-specific genetic innovations in the forest pathogenic fungi Armillaria.</title>
        <authorList>
            <person name="Sipos G."/>
            <person name="Prasanna A.N."/>
            <person name="Walter M.C."/>
            <person name="O'Connor E."/>
            <person name="Balint B."/>
            <person name="Krizsan K."/>
            <person name="Kiss B."/>
            <person name="Hess J."/>
            <person name="Varga T."/>
            <person name="Slot J."/>
            <person name="Riley R."/>
            <person name="Boka B."/>
            <person name="Rigling D."/>
            <person name="Barry K."/>
            <person name="Lee J."/>
            <person name="Mihaltcheva S."/>
            <person name="LaButti K."/>
            <person name="Lipzen A."/>
            <person name="Waldron R."/>
            <person name="Moloney N.M."/>
            <person name="Sperisen C."/>
            <person name="Kredics L."/>
            <person name="Vagvoelgyi C."/>
            <person name="Patrignani A."/>
            <person name="Fitzpatrick D."/>
            <person name="Nagy I."/>
            <person name="Doyle S."/>
            <person name="Anderson J.B."/>
            <person name="Grigoriev I.V."/>
            <person name="Gueldener U."/>
            <person name="Muensterkoetter M."/>
            <person name="Nagy L.G."/>
        </authorList>
    </citation>
    <scope>NUCLEOTIDE SEQUENCE [LARGE SCALE GENOMIC DNA]</scope>
    <source>
        <strain evidence="2">28-4</strain>
    </source>
</reference>
<proteinExistence type="predicted"/>
<keyword evidence="2" id="KW-1185">Reference proteome</keyword>
<organism evidence="1 2">
    <name type="scientific">Armillaria solidipes</name>
    <dbReference type="NCBI Taxonomy" id="1076256"/>
    <lineage>
        <taxon>Eukaryota</taxon>
        <taxon>Fungi</taxon>
        <taxon>Dikarya</taxon>
        <taxon>Basidiomycota</taxon>
        <taxon>Agaricomycotina</taxon>
        <taxon>Agaricomycetes</taxon>
        <taxon>Agaricomycetidae</taxon>
        <taxon>Agaricales</taxon>
        <taxon>Marasmiineae</taxon>
        <taxon>Physalacriaceae</taxon>
        <taxon>Armillaria</taxon>
    </lineage>
</organism>
<evidence type="ECO:0000313" key="2">
    <source>
        <dbReference type="Proteomes" id="UP000218334"/>
    </source>
</evidence>
<dbReference type="EMBL" id="KZ293518">
    <property type="protein sequence ID" value="PBK58925.1"/>
    <property type="molecule type" value="Genomic_DNA"/>
</dbReference>